<dbReference type="PANTHER" id="PTHR47260:SF1">
    <property type="entry name" value="UPF0644 PROTEIN PB2B4.06"/>
    <property type="match status" value="1"/>
</dbReference>
<feature type="compositionally biased region" description="Low complexity" evidence="1">
    <location>
        <begin position="58"/>
        <end position="82"/>
    </location>
</feature>
<evidence type="ECO:0000256" key="1">
    <source>
        <dbReference type="SAM" id="MobiDB-lite"/>
    </source>
</evidence>
<gene>
    <name evidence="3" type="ORF">B0T25DRAFT_34695</name>
</gene>
<accession>A0AAJ0MJY9</accession>
<dbReference type="Proteomes" id="UP001275084">
    <property type="component" value="Unassembled WGS sequence"/>
</dbReference>
<organism evidence="3 4">
    <name type="scientific">Lasiosphaeria hispida</name>
    <dbReference type="NCBI Taxonomy" id="260671"/>
    <lineage>
        <taxon>Eukaryota</taxon>
        <taxon>Fungi</taxon>
        <taxon>Dikarya</taxon>
        <taxon>Ascomycota</taxon>
        <taxon>Pezizomycotina</taxon>
        <taxon>Sordariomycetes</taxon>
        <taxon>Sordariomycetidae</taxon>
        <taxon>Sordariales</taxon>
        <taxon>Lasiosphaeriaceae</taxon>
        <taxon>Lasiosphaeria</taxon>
    </lineage>
</organism>
<proteinExistence type="predicted"/>
<comment type="caution">
    <text evidence="3">The sequence shown here is derived from an EMBL/GenBank/DDBJ whole genome shotgun (WGS) entry which is preliminary data.</text>
</comment>
<feature type="region of interest" description="Disordered" evidence="1">
    <location>
        <begin position="51"/>
        <end position="89"/>
    </location>
</feature>
<dbReference type="InterPro" id="IPR006683">
    <property type="entry name" value="Thioestr_dom"/>
</dbReference>
<dbReference type="AlphaFoldDB" id="A0AAJ0MJY9"/>
<sequence length="336" mass="36342">MATRIPSCHQLLAHTQCQRLGLGVAPRSLPRAFAPMPMRTIHSLGELRPRAFSTSPRQPQELTTSTQQPQSQPQPQQGNPPTAKTRSRRSLKWGDAIFASVTLTFGLLLGEVAKFFISPPDVPEPGSEGDENVIAALHAQAAQLPIVKQMAGDPAWESWDAYNTLTAEHRAQHITAGALAGMRGVGGYQRIFYNAATGEFVSVVFFGPGTGSWPGTVHGGMLATILDESCGRAAFRQWGGRPGVTAYLNVQYKRRTAVDGFYVIRVRARDDDALPEKDRGKRNYKSYVDASIEDAVTGYVTVVADALFVGGEGKKTKGKGWGVSWGGTGKAENLQF</sequence>
<evidence type="ECO:0000313" key="3">
    <source>
        <dbReference type="EMBL" id="KAK3363271.1"/>
    </source>
</evidence>
<dbReference type="EMBL" id="JAUIQD010000001">
    <property type="protein sequence ID" value="KAK3363271.1"/>
    <property type="molecule type" value="Genomic_DNA"/>
</dbReference>
<dbReference type="Gene3D" id="3.10.129.10">
    <property type="entry name" value="Hotdog Thioesterase"/>
    <property type="match status" value="1"/>
</dbReference>
<evidence type="ECO:0000259" key="2">
    <source>
        <dbReference type="Pfam" id="PF03061"/>
    </source>
</evidence>
<dbReference type="PANTHER" id="PTHR47260">
    <property type="entry name" value="UPF0644 PROTEIN PB2B4.06"/>
    <property type="match status" value="1"/>
</dbReference>
<protein>
    <submittedName>
        <fullName evidence="3">HotDog domain-containing protein</fullName>
    </submittedName>
</protein>
<evidence type="ECO:0000313" key="4">
    <source>
        <dbReference type="Proteomes" id="UP001275084"/>
    </source>
</evidence>
<reference evidence="3" key="1">
    <citation type="journal article" date="2023" name="Mol. Phylogenet. Evol.">
        <title>Genome-scale phylogeny and comparative genomics of the fungal order Sordariales.</title>
        <authorList>
            <person name="Hensen N."/>
            <person name="Bonometti L."/>
            <person name="Westerberg I."/>
            <person name="Brannstrom I.O."/>
            <person name="Guillou S."/>
            <person name="Cros-Aarteil S."/>
            <person name="Calhoun S."/>
            <person name="Haridas S."/>
            <person name="Kuo A."/>
            <person name="Mondo S."/>
            <person name="Pangilinan J."/>
            <person name="Riley R."/>
            <person name="LaButti K."/>
            <person name="Andreopoulos B."/>
            <person name="Lipzen A."/>
            <person name="Chen C."/>
            <person name="Yan M."/>
            <person name="Daum C."/>
            <person name="Ng V."/>
            <person name="Clum A."/>
            <person name="Steindorff A."/>
            <person name="Ohm R.A."/>
            <person name="Martin F."/>
            <person name="Silar P."/>
            <person name="Natvig D.O."/>
            <person name="Lalanne C."/>
            <person name="Gautier V."/>
            <person name="Ament-Velasquez S.L."/>
            <person name="Kruys A."/>
            <person name="Hutchinson M.I."/>
            <person name="Powell A.J."/>
            <person name="Barry K."/>
            <person name="Miller A.N."/>
            <person name="Grigoriev I.V."/>
            <person name="Debuchy R."/>
            <person name="Gladieux P."/>
            <person name="Hiltunen Thoren M."/>
            <person name="Johannesson H."/>
        </authorList>
    </citation>
    <scope>NUCLEOTIDE SEQUENCE</scope>
    <source>
        <strain evidence="3">CBS 955.72</strain>
    </source>
</reference>
<dbReference type="InterPro" id="IPR029069">
    <property type="entry name" value="HotDog_dom_sf"/>
</dbReference>
<reference evidence="3" key="2">
    <citation type="submission" date="2023-06" db="EMBL/GenBank/DDBJ databases">
        <authorList>
            <consortium name="Lawrence Berkeley National Laboratory"/>
            <person name="Haridas S."/>
            <person name="Hensen N."/>
            <person name="Bonometti L."/>
            <person name="Westerberg I."/>
            <person name="Brannstrom I.O."/>
            <person name="Guillou S."/>
            <person name="Cros-Aarteil S."/>
            <person name="Calhoun S."/>
            <person name="Kuo A."/>
            <person name="Mondo S."/>
            <person name="Pangilinan J."/>
            <person name="Riley R."/>
            <person name="Labutti K."/>
            <person name="Andreopoulos B."/>
            <person name="Lipzen A."/>
            <person name="Chen C."/>
            <person name="Yanf M."/>
            <person name="Daum C."/>
            <person name="Ng V."/>
            <person name="Clum A."/>
            <person name="Steindorff A."/>
            <person name="Ohm R."/>
            <person name="Martin F."/>
            <person name="Silar P."/>
            <person name="Natvig D."/>
            <person name="Lalanne C."/>
            <person name="Gautier V."/>
            <person name="Ament-Velasquez S.L."/>
            <person name="Kruys A."/>
            <person name="Hutchinson M.I."/>
            <person name="Powell A.J."/>
            <person name="Barry K."/>
            <person name="Miller A.N."/>
            <person name="Grigoriev I.V."/>
            <person name="Debuchy R."/>
            <person name="Gladieux P."/>
            <person name="Thoren M.H."/>
            <person name="Johannesson H."/>
        </authorList>
    </citation>
    <scope>NUCLEOTIDE SEQUENCE</scope>
    <source>
        <strain evidence="3">CBS 955.72</strain>
    </source>
</reference>
<feature type="domain" description="Thioesterase" evidence="2">
    <location>
        <begin position="215"/>
        <end position="263"/>
    </location>
</feature>
<dbReference type="SUPFAM" id="SSF54637">
    <property type="entry name" value="Thioesterase/thiol ester dehydrase-isomerase"/>
    <property type="match status" value="1"/>
</dbReference>
<dbReference type="CDD" id="cd03443">
    <property type="entry name" value="PaaI_thioesterase"/>
    <property type="match status" value="1"/>
</dbReference>
<name>A0AAJ0MJY9_9PEZI</name>
<dbReference type="InterPro" id="IPR052061">
    <property type="entry name" value="PTE-AB_protein"/>
</dbReference>
<dbReference type="Pfam" id="PF03061">
    <property type="entry name" value="4HBT"/>
    <property type="match status" value="1"/>
</dbReference>
<keyword evidence="4" id="KW-1185">Reference proteome</keyword>